<comment type="caution">
    <text evidence="5">The sequence shown here is derived from an EMBL/GenBank/DDBJ whole genome shotgun (WGS) entry which is preliminary data.</text>
</comment>
<dbReference type="PANTHER" id="PTHR42756:SF1">
    <property type="entry name" value="TRANSCRIPTIONAL REPRESSOR OF EMRAB OPERON"/>
    <property type="match status" value="1"/>
</dbReference>
<keyword evidence="2" id="KW-0238">DNA-binding</keyword>
<keyword evidence="3" id="KW-0804">Transcription</keyword>
<reference evidence="5" key="1">
    <citation type="journal article" date="2014" name="Int. J. Syst. Evol. Microbiol.">
        <title>Complete genome sequence of Corynebacterium casei LMG S-19264T (=DSM 44701T), isolated from a smear-ripened cheese.</title>
        <authorList>
            <consortium name="US DOE Joint Genome Institute (JGI-PGF)"/>
            <person name="Walter F."/>
            <person name="Albersmeier A."/>
            <person name="Kalinowski J."/>
            <person name="Ruckert C."/>
        </authorList>
    </citation>
    <scope>NUCLEOTIDE SEQUENCE</scope>
    <source>
        <strain evidence="5">CGMCC 1.15178</strain>
    </source>
</reference>
<dbReference type="Proteomes" id="UP000612456">
    <property type="component" value="Unassembled WGS sequence"/>
</dbReference>
<dbReference type="InterPro" id="IPR000835">
    <property type="entry name" value="HTH_MarR-typ"/>
</dbReference>
<dbReference type="EMBL" id="BMHP01000002">
    <property type="protein sequence ID" value="GGD73670.1"/>
    <property type="molecule type" value="Genomic_DNA"/>
</dbReference>
<accession>A0A916Z326</accession>
<dbReference type="SUPFAM" id="SSF46785">
    <property type="entry name" value="Winged helix' DNA-binding domain"/>
    <property type="match status" value="1"/>
</dbReference>
<keyword evidence="6" id="KW-1185">Reference proteome</keyword>
<name>A0A916Z326_9BACL</name>
<reference evidence="5" key="2">
    <citation type="submission" date="2020-09" db="EMBL/GenBank/DDBJ databases">
        <authorList>
            <person name="Sun Q."/>
            <person name="Zhou Y."/>
        </authorList>
    </citation>
    <scope>NUCLEOTIDE SEQUENCE</scope>
    <source>
        <strain evidence="5">CGMCC 1.15178</strain>
    </source>
</reference>
<dbReference type="Gene3D" id="1.10.10.10">
    <property type="entry name" value="Winged helix-like DNA-binding domain superfamily/Winged helix DNA-binding domain"/>
    <property type="match status" value="1"/>
</dbReference>
<feature type="domain" description="HTH marR-type" evidence="4">
    <location>
        <begin position="6"/>
        <end position="144"/>
    </location>
</feature>
<dbReference type="Pfam" id="PF01047">
    <property type="entry name" value="MarR"/>
    <property type="match status" value="1"/>
</dbReference>
<dbReference type="SMART" id="SM00347">
    <property type="entry name" value="HTH_MARR"/>
    <property type="match status" value="1"/>
</dbReference>
<dbReference type="InterPro" id="IPR036390">
    <property type="entry name" value="WH_DNA-bd_sf"/>
</dbReference>
<evidence type="ECO:0000256" key="3">
    <source>
        <dbReference type="ARBA" id="ARBA00023163"/>
    </source>
</evidence>
<evidence type="ECO:0000256" key="2">
    <source>
        <dbReference type="ARBA" id="ARBA00023125"/>
    </source>
</evidence>
<sequence length="155" mass="17865">MWSAMKEQRQQDLIQLENAFIQMKRRMDSEWTKTNGFGLNGMQARILIRLFEDGSQKASVLAEKLLVTAGAITGIADKLIDMEYLERERDLDDRRVVNLVITEKGKAVVQKLKGKRAEISEMMFTGLSDDDVKQLTRLFNQIIANMDRAREQNKN</sequence>
<protein>
    <recommendedName>
        <fullName evidence="4">HTH marR-type domain-containing protein</fullName>
    </recommendedName>
</protein>
<evidence type="ECO:0000259" key="4">
    <source>
        <dbReference type="PROSITE" id="PS50995"/>
    </source>
</evidence>
<keyword evidence="1" id="KW-0805">Transcription regulation</keyword>
<dbReference type="GO" id="GO:0003700">
    <property type="term" value="F:DNA-binding transcription factor activity"/>
    <property type="evidence" value="ECO:0007669"/>
    <property type="project" value="InterPro"/>
</dbReference>
<evidence type="ECO:0000313" key="6">
    <source>
        <dbReference type="Proteomes" id="UP000612456"/>
    </source>
</evidence>
<dbReference type="AlphaFoldDB" id="A0A916Z326"/>
<evidence type="ECO:0000256" key="1">
    <source>
        <dbReference type="ARBA" id="ARBA00023015"/>
    </source>
</evidence>
<dbReference type="PROSITE" id="PS01117">
    <property type="entry name" value="HTH_MARR_1"/>
    <property type="match status" value="1"/>
</dbReference>
<evidence type="ECO:0000313" key="5">
    <source>
        <dbReference type="EMBL" id="GGD73670.1"/>
    </source>
</evidence>
<gene>
    <name evidence="5" type="ORF">GCM10010911_34400</name>
</gene>
<dbReference type="InterPro" id="IPR036388">
    <property type="entry name" value="WH-like_DNA-bd_sf"/>
</dbReference>
<dbReference type="InterPro" id="IPR023187">
    <property type="entry name" value="Tscrpt_reg_MarR-type_CS"/>
</dbReference>
<proteinExistence type="predicted"/>
<dbReference type="PROSITE" id="PS50995">
    <property type="entry name" value="HTH_MARR_2"/>
    <property type="match status" value="1"/>
</dbReference>
<organism evidence="5 6">
    <name type="scientific">Paenibacillus nasutitermitis</name>
    <dbReference type="NCBI Taxonomy" id="1652958"/>
    <lineage>
        <taxon>Bacteria</taxon>
        <taxon>Bacillati</taxon>
        <taxon>Bacillota</taxon>
        <taxon>Bacilli</taxon>
        <taxon>Bacillales</taxon>
        <taxon>Paenibacillaceae</taxon>
        <taxon>Paenibacillus</taxon>
    </lineage>
</organism>
<dbReference type="GO" id="GO:0003677">
    <property type="term" value="F:DNA binding"/>
    <property type="evidence" value="ECO:0007669"/>
    <property type="project" value="UniProtKB-KW"/>
</dbReference>
<dbReference type="PRINTS" id="PR00598">
    <property type="entry name" value="HTHMARR"/>
</dbReference>
<dbReference type="PANTHER" id="PTHR42756">
    <property type="entry name" value="TRANSCRIPTIONAL REGULATOR, MARR"/>
    <property type="match status" value="1"/>
</dbReference>